<protein>
    <submittedName>
        <fullName evidence="2">Uncharacterized protein</fullName>
    </submittedName>
</protein>
<evidence type="ECO:0000313" key="3">
    <source>
        <dbReference type="EMBL" id="CUN15870.1"/>
    </source>
</evidence>
<reference evidence="4" key="1">
    <citation type="submission" date="2015-05" db="EMBL/GenBank/DDBJ databases">
        <authorList>
            <consortium name="Pathogen Informatics"/>
        </authorList>
    </citation>
    <scope>NUCLEOTIDE SEQUENCE [LARGE SCALE GENOMIC DNA]</scope>
    <source>
        <strain evidence="3 5">2789STDY5608863</strain>
        <strain evidence="4">M72</strain>
    </source>
</reference>
<dbReference type="EMBL" id="CVRR01000011">
    <property type="protein sequence ID" value="CRL36159.1"/>
    <property type="molecule type" value="Genomic_DNA"/>
</dbReference>
<dbReference type="EMBL" id="CYXV01000016">
    <property type="protein sequence ID" value="CUN15870.1"/>
    <property type="molecule type" value="Genomic_DNA"/>
</dbReference>
<evidence type="ECO:0000256" key="1">
    <source>
        <dbReference type="SAM" id="Phobius"/>
    </source>
</evidence>
<accession>A0A0M6WHL4</accession>
<dbReference type="STRING" id="301302.ERS852420_03086"/>
<dbReference type="OrthoDB" id="1925387at2"/>
<keyword evidence="1" id="KW-1133">Transmembrane helix</keyword>
<reference evidence="2" key="2">
    <citation type="submission" date="2015-05" db="EMBL/GenBank/DDBJ databases">
        <authorList>
            <person name="Wang D.B."/>
            <person name="Wang M."/>
        </authorList>
    </citation>
    <scope>NUCLEOTIDE SEQUENCE [LARGE SCALE GENOMIC DNA]</scope>
    <source>
        <strain evidence="2">M72</strain>
    </source>
</reference>
<sequence>MDDQKNIKPDFSKAGEDSILYKKEEPKTEREKLKELHGKDKIWYLVHYYGLQTMVALAIIGTISFLIIHYITQKDTALEIMAVNAIQSADNPAGDSGYYNDFLKENGLDPDKSEVLVSSNLGASANENDGASAESIQMIQSLFMTQSVDVFFSDYDFFYSLGEFDYFTDIRECFPEEVLEKYKDDIVYVKSTETGKKYPIGIKLKGNAWVEKTGWYPDTCVVGLAAGLKNKDLAVKFIEENILED</sequence>
<dbReference type="AlphaFoldDB" id="A0A0M6WHL4"/>
<evidence type="ECO:0000313" key="4">
    <source>
        <dbReference type="Proteomes" id="UP000049979"/>
    </source>
</evidence>
<organism evidence="2 4">
    <name type="scientific">Roseburia faecis</name>
    <dbReference type="NCBI Taxonomy" id="301302"/>
    <lineage>
        <taxon>Bacteria</taxon>
        <taxon>Bacillati</taxon>
        <taxon>Bacillota</taxon>
        <taxon>Clostridia</taxon>
        <taxon>Lachnospirales</taxon>
        <taxon>Lachnospiraceae</taxon>
        <taxon>Roseburia</taxon>
    </lineage>
</organism>
<keyword evidence="4" id="KW-1185">Reference proteome</keyword>
<proteinExistence type="predicted"/>
<name>A0A0M6WHL4_9FIRM</name>
<keyword evidence="1" id="KW-0812">Transmembrane</keyword>
<dbReference type="Proteomes" id="UP000049979">
    <property type="component" value="Unassembled WGS sequence"/>
</dbReference>
<dbReference type="RefSeq" id="WP_022046112.1">
    <property type="nucleotide sequence ID" value="NZ_CP173697.1"/>
</dbReference>
<gene>
    <name evidence="3" type="ORF">ERS852420_03086</name>
    <name evidence="2" type="ORF">M72_25561</name>
</gene>
<evidence type="ECO:0000313" key="2">
    <source>
        <dbReference type="EMBL" id="CRL36159.1"/>
    </source>
</evidence>
<evidence type="ECO:0000313" key="5">
    <source>
        <dbReference type="Proteomes" id="UP000095495"/>
    </source>
</evidence>
<dbReference type="Proteomes" id="UP000095495">
    <property type="component" value="Unassembled WGS sequence"/>
</dbReference>
<feature type="transmembrane region" description="Helical" evidence="1">
    <location>
        <begin position="49"/>
        <end position="71"/>
    </location>
</feature>
<keyword evidence="1" id="KW-0472">Membrane</keyword>